<dbReference type="Proteomes" id="UP001590950">
    <property type="component" value="Unassembled WGS sequence"/>
</dbReference>
<dbReference type="EMBL" id="JBEFKJ010000002">
    <property type="protein sequence ID" value="KAL2047632.1"/>
    <property type="molecule type" value="Genomic_DNA"/>
</dbReference>
<keyword evidence="3" id="KW-0479">Metal-binding</keyword>
<evidence type="ECO:0000256" key="2">
    <source>
        <dbReference type="ARBA" id="ARBA00010617"/>
    </source>
</evidence>
<evidence type="ECO:0000256" key="4">
    <source>
        <dbReference type="ARBA" id="ARBA00023004"/>
    </source>
</evidence>
<name>A0ABR4APG4_9LECA</name>
<dbReference type="InterPro" id="IPR002403">
    <property type="entry name" value="Cyt_P450_E_grp-IV"/>
</dbReference>
<proteinExistence type="inferred from homology"/>
<comment type="cofactor">
    <cofactor evidence="1">
        <name>heme</name>
        <dbReference type="ChEBI" id="CHEBI:30413"/>
    </cofactor>
</comment>
<comment type="similarity">
    <text evidence="2">Belongs to the cytochrome P450 family.</text>
</comment>
<dbReference type="PANTHER" id="PTHR24305">
    <property type="entry name" value="CYTOCHROME P450"/>
    <property type="match status" value="1"/>
</dbReference>
<dbReference type="Pfam" id="PF00067">
    <property type="entry name" value="p450"/>
    <property type="match status" value="1"/>
</dbReference>
<keyword evidence="6" id="KW-1185">Reference proteome</keyword>
<evidence type="ECO:0008006" key="7">
    <source>
        <dbReference type="Google" id="ProtNLM"/>
    </source>
</evidence>
<organism evidence="5 6">
    <name type="scientific">Stereocaulon virgatum</name>
    <dbReference type="NCBI Taxonomy" id="373712"/>
    <lineage>
        <taxon>Eukaryota</taxon>
        <taxon>Fungi</taxon>
        <taxon>Dikarya</taxon>
        <taxon>Ascomycota</taxon>
        <taxon>Pezizomycotina</taxon>
        <taxon>Lecanoromycetes</taxon>
        <taxon>OSLEUM clade</taxon>
        <taxon>Lecanoromycetidae</taxon>
        <taxon>Lecanorales</taxon>
        <taxon>Lecanorineae</taxon>
        <taxon>Stereocaulaceae</taxon>
        <taxon>Stereocaulon</taxon>
    </lineage>
</organism>
<dbReference type="SUPFAM" id="SSF48264">
    <property type="entry name" value="Cytochrome P450"/>
    <property type="match status" value="1"/>
</dbReference>
<accession>A0ABR4APG4</accession>
<evidence type="ECO:0000256" key="1">
    <source>
        <dbReference type="ARBA" id="ARBA00001971"/>
    </source>
</evidence>
<gene>
    <name evidence="5" type="ORF">N7G274_000674</name>
</gene>
<dbReference type="PANTHER" id="PTHR24305:SF166">
    <property type="entry name" value="CYTOCHROME P450 12A4, MITOCHONDRIAL-RELATED"/>
    <property type="match status" value="1"/>
</dbReference>
<evidence type="ECO:0000313" key="5">
    <source>
        <dbReference type="EMBL" id="KAL2047632.1"/>
    </source>
</evidence>
<sequence>MVATQVNVRQDQNPMTDAKIVDELGSLLVGATDTTVVVATWLLWELVQRPEWQKRVRQELREHKVEFIGGVPLYRSIKSLPVLDSFVMESMRMHPAQSIGLPRVARTNGASLGGIKVPAGTVVSVQSRNVQRDPEVYPSPQEFLPER</sequence>
<protein>
    <recommendedName>
        <fullName evidence="7">Cytochrome P450</fullName>
    </recommendedName>
</protein>
<dbReference type="Gene3D" id="1.10.630.10">
    <property type="entry name" value="Cytochrome P450"/>
    <property type="match status" value="1"/>
</dbReference>
<keyword evidence="4" id="KW-0408">Iron</keyword>
<dbReference type="InterPro" id="IPR001128">
    <property type="entry name" value="Cyt_P450"/>
</dbReference>
<comment type="caution">
    <text evidence="5">The sequence shown here is derived from an EMBL/GenBank/DDBJ whole genome shotgun (WGS) entry which is preliminary data.</text>
</comment>
<reference evidence="5 6" key="1">
    <citation type="submission" date="2024-09" db="EMBL/GenBank/DDBJ databases">
        <title>Rethinking Asexuality: The Enigmatic Case of Functional Sexual Genes in Lepraria (Stereocaulaceae).</title>
        <authorList>
            <person name="Doellman M."/>
            <person name="Sun Y."/>
            <person name="Barcenas-Pena A."/>
            <person name="Lumbsch H.T."/>
            <person name="Grewe F."/>
        </authorList>
    </citation>
    <scope>NUCLEOTIDE SEQUENCE [LARGE SCALE GENOMIC DNA]</scope>
    <source>
        <strain evidence="5 6">Mercado 3170</strain>
    </source>
</reference>
<evidence type="ECO:0000313" key="6">
    <source>
        <dbReference type="Proteomes" id="UP001590950"/>
    </source>
</evidence>
<dbReference type="InterPro" id="IPR036396">
    <property type="entry name" value="Cyt_P450_sf"/>
</dbReference>
<dbReference type="InterPro" id="IPR050121">
    <property type="entry name" value="Cytochrome_P450_monoxygenase"/>
</dbReference>
<dbReference type="PRINTS" id="PR00465">
    <property type="entry name" value="EP450IV"/>
</dbReference>
<evidence type="ECO:0000256" key="3">
    <source>
        <dbReference type="ARBA" id="ARBA00022723"/>
    </source>
</evidence>